<dbReference type="EMBL" id="JASBWV010000007">
    <property type="protein sequence ID" value="KAJ9125744.1"/>
    <property type="molecule type" value="Genomic_DNA"/>
</dbReference>
<protein>
    <submittedName>
        <fullName evidence="1">Uncharacterized protein</fullName>
    </submittedName>
</protein>
<sequence length="235" mass="26276">MESPSFLVYMAFLKDLLVSEEKSVRNESDTGSGRAVSTEDEGAQEENDATPSVASIPASTRAHNNAVAREEMFMNLDKLIRDYDRDLEVNKEGVKTYQHVSWWDVAARMTSGIFRESSSMISHEHMSRSAEWTIATLEETAHAALSSLHPSTVQEFLPYFGTQPCETANHTNDCRTSLFAPSANSGTTELVDKLHQLRANKKKLKRKRSSMEPPEVHGEEDDLPLTLDSTYHGDP</sequence>
<evidence type="ECO:0000313" key="1">
    <source>
        <dbReference type="EMBL" id="KAJ9125744.1"/>
    </source>
</evidence>
<dbReference type="Proteomes" id="UP001234202">
    <property type="component" value="Unassembled WGS sequence"/>
</dbReference>
<gene>
    <name evidence="1" type="ORF">QFC24_002528</name>
</gene>
<accession>A0ACC2XR08</accession>
<evidence type="ECO:0000313" key="2">
    <source>
        <dbReference type="Proteomes" id="UP001234202"/>
    </source>
</evidence>
<comment type="caution">
    <text evidence="1">The sequence shown here is derived from an EMBL/GenBank/DDBJ whole genome shotgun (WGS) entry which is preliminary data.</text>
</comment>
<reference evidence="1" key="1">
    <citation type="submission" date="2023-04" db="EMBL/GenBank/DDBJ databases">
        <title>Draft Genome sequencing of Naganishia species isolated from polar environments using Oxford Nanopore Technology.</title>
        <authorList>
            <person name="Leo P."/>
            <person name="Venkateswaran K."/>
        </authorList>
    </citation>
    <scope>NUCLEOTIDE SEQUENCE</scope>
    <source>
        <strain evidence="1">DBVPG 5303</strain>
    </source>
</reference>
<keyword evidence="2" id="KW-1185">Reference proteome</keyword>
<name>A0ACC2XR08_9TREE</name>
<organism evidence="1 2">
    <name type="scientific">Naganishia onofrii</name>
    <dbReference type="NCBI Taxonomy" id="1851511"/>
    <lineage>
        <taxon>Eukaryota</taxon>
        <taxon>Fungi</taxon>
        <taxon>Dikarya</taxon>
        <taxon>Basidiomycota</taxon>
        <taxon>Agaricomycotina</taxon>
        <taxon>Tremellomycetes</taxon>
        <taxon>Filobasidiales</taxon>
        <taxon>Filobasidiaceae</taxon>
        <taxon>Naganishia</taxon>
    </lineage>
</organism>
<proteinExistence type="predicted"/>